<dbReference type="SUPFAM" id="SSF57667">
    <property type="entry name" value="beta-beta-alpha zinc fingers"/>
    <property type="match status" value="1"/>
</dbReference>
<dbReference type="STRING" id="765257.A0A0C9ZS77"/>
<evidence type="ECO:0000313" key="9">
    <source>
        <dbReference type="Proteomes" id="UP000054018"/>
    </source>
</evidence>
<dbReference type="EMBL" id="KN833711">
    <property type="protein sequence ID" value="KIK25082.1"/>
    <property type="molecule type" value="Genomic_DNA"/>
</dbReference>
<sequence>MSDVRSLLKAKRNEARIDHPLAAYTSSGQLRCIICATSVKHTAAWQGHLGSKAHRVNAARMRGDGVGKQQEQPQDLAGEETSQGANWRATDELKRAVELNGASQKRQKTSPEVDIATAKASAFLPADFFSDLSCVPIPLPAALHDGEKPMPPGRVMRPSPVDPALDGEWIRFQNDVLNAPDRREAYEHATVVSEPQLISDLTEGYQKRSRSDELQAQQSEAGLQTDEEASRQRKEREERELILDRLDEEERAQEEADMRVSVMRNRLEAIRRKREAIRSAKLAPF</sequence>
<feature type="region of interest" description="Disordered" evidence="7">
    <location>
        <begin position="62"/>
        <end position="86"/>
    </location>
</feature>
<evidence type="ECO:0000313" key="8">
    <source>
        <dbReference type="EMBL" id="KIK25082.1"/>
    </source>
</evidence>
<evidence type="ECO:0000256" key="1">
    <source>
        <dbReference type="ARBA" id="ARBA00004123"/>
    </source>
</evidence>
<keyword evidence="5" id="KW-0175">Coiled coil</keyword>
<reference evidence="9" key="2">
    <citation type="submission" date="2015-01" db="EMBL/GenBank/DDBJ databases">
        <title>Evolutionary Origins and Diversification of the Mycorrhizal Mutualists.</title>
        <authorList>
            <consortium name="DOE Joint Genome Institute"/>
            <consortium name="Mycorrhizal Genomics Consortium"/>
            <person name="Kohler A."/>
            <person name="Kuo A."/>
            <person name="Nagy L.G."/>
            <person name="Floudas D."/>
            <person name="Copeland A."/>
            <person name="Barry K.W."/>
            <person name="Cichocki N."/>
            <person name="Veneault-Fourrey C."/>
            <person name="LaButti K."/>
            <person name="Lindquist E.A."/>
            <person name="Lipzen A."/>
            <person name="Lundell T."/>
            <person name="Morin E."/>
            <person name="Murat C."/>
            <person name="Riley R."/>
            <person name="Ohm R."/>
            <person name="Sun H."/>
            <person name="Tunlid A."/>
            <person name="Henrissat B."/>
            <person name="Grigoriev I.V."/>
            <person name="Hibbett D.S."/>
            <person name="Martin F."/>
        </authorList>
    </citation>
    <scope>NUCLEOTIDE SEQUENCE [LARGE SCALE GENOMIC DNA]</scope>
    <source>
        <strain evidence="9">441</strain>
    </source>
</reference>
<evidence type="ECO:0000256" key="5">
    <source>
        <dbReference type="ARBA" id="ARBA00023054"/>
    </source>
</evidence>
<keyword evidence="2" id="KW-0479">Metal-binding</keyword>
<dbReference type="GO" id="GO:0044773">
    <property type="term" value="P:mitotic DNA damage checkpoint signaling"/>
    <property type="evidence" value="ECO:0007669"/>
    <property type="project" value="TreeGrafter"/>
</dbReference>
<evidence type="ECO:0000256" key="7">
    <source>
        <dbReference type="SAM" id="MobiDB-lite"/>
    </source>
</evidence>
<keyword evidence="6" id="KW-0539">Nucleus</keyword>
<name>A0A0C9ZS77_9AGAM</name>
<proteinExistence type="predicted"/>
<feature type="region of interest" description="Disordered" evidence="7">
    <location>
        <begin position="202"/>
        <end position="258"/>
    </location>
</feature>
<dbReference type="HOGENOM" id="CLU_041821_1_0_1"/>
<evidence type="ECO:0000256" key="4">
    <source>
        <dbReference type="ARBA" id="ARBA00022833"/>
    </source>
</evidence>
<dbReference type="OrthoDB" id="77607at2759"/>
<gene>
    <name evidence="8" type="ORF">PISMIDRAFT_363539</name>
</gene>
<accession>A0A0C9ZS77</accession>
<evidence type="ECO:0000256" key="2">
    <source>
        <dbReference type="ARBA" id="ARBA00022723"/>
    </source>
</evidence>
<protein>
    <submittedName>
        <fullName evidence="8">Unplaced genomic scaffold scaffold_27, whole genome shotgun sequence</fullName>
    </submittedName>
</protein>
<evidence type="ECO:0000256" key="3">
    <source>
        <dbReference type="ARBA" id="ARBA00022771"/>
    </source>
</evidence>
<dbReference type="GO" id="GO:0033314">
    <property type="term" value="P:mitotic DNA replication checkpoint signaling"/>
    <property type="evidence" value="ECO:0007669"/>
    <property type="project" value="TreeGrafter"/>
</dbReference>
<dbReference type="PANTHER" id="PTHR13278">
    <property type="entry name" value="ZINC FINGER PROTEIN 830"/>
    <property type="match status" value="1"/>
</dbReference>
<keyword evidence="9" id="KW-1185">Reference proteome</keyword>
<dbReference type="Proteomes" id="UP000054018">
    <property type="component" value="Unassembled WGS sequence"/>
</dbReference>
<keyword evidence="4" id="KW-0862">Zinc</keyword>
<dbReference type="GO" id="GO:0008270">
    <property type="term" value="F:zinc ion binding"/>
    <property type="evidence" value="ECO:0007669"/>
    <property type="project" value="UniProtKB-KW"/>
</dbReference>
<dbReference type="InterPro" id="IPR040050">
    <property type="entry name" value="ZNF830-like"/>
</dbReference>
<dbReference type="PANTHER" id="PTHR13278:SF0">
    <property type="entry name" value="ZINC FINGER PROTEIN 830"/>
    <property type="match status" value="1"/>
</dbReference>
<dbReference type="GO" id="GO:0033260">
    <property type="term" value="P:nuclear DNA replication"/>
    <property type="evidence" value="ECO:0007669"/>
    <property type="project" value="TreeGrafter"/>
</dbReference>
<dbReference type="GO" id="GO:0003676">
    <property type="term" value="F:nucleic acid binding"/>
    <property type="evidence" value="ECO:0007669"/>
    <property type="project" value="InterPro"/>
</dbReference>
<comment type="subcellular location">
    <subcellularLocation>
        <location evidence="1">Nucleus</location>
    </subcellularLocation>
</comment>
<reference evidence="8 9" key="1">
    <citation type="submission" date="2014-04" db="EMBL/GenBank/DDBJ databases">
        <authorList>
            <consortium name="DOE Joint Genome Institute"/>
            <person name="Kuo A."/>
            <person name="Kohler A."/>
            <person name="Costa M.D."/>
            <person name="Nagy L.G."/>
            <person name="Floudas D."/>
            <person name="Copeland A."/>
            <person name="Barry K.W."/>
            <person name="Cichocki N."/>
            <person name="Veneault-Fourrey C."/>
            <person name="LaButti K."/>
            <person name="Lindquist E.A."/>
            <person name="Lipzen A."/>
            <person name="Lundell T."/>
            <person name="Morin E."/>
            <person name="Murat C."/>
            <person name="Sun H."/>
            <person name="Tunlid A."/>
            <person name="Henrissat B."/>
            <person name="Grigoriev I.V."/>
            <person name="Hibbett D.S."/>
            <person name="Martin F."/>
            <person name="Nordberg H.P."/>
            <person name="Cantor M.N."/>
            <person name="Hua S.X."/>
        </authorList>
    </citation>
    <scope>NUCLEOTIDE SEQUENCE [LARGE SCALE GENOMIC DNA]</scope>
    <source>
        <strain evidence="8 9">441</strain>
    </source>
</reference>
<evidence type="ECO:0000256" key="6">
    <source>
        <dbReference type="ARBA" id="ARBA00023242"/>
    </source>
</evidence>
<dbReference type="GO" id="GO:0005681">
    <property type="term" value="C:spliceosomal complex"/>
    <property type="evidence" value="ECO:0007669"/>
    <property type="project" value="InterPro"/>
</dbReference>
<dbReference type="InterPro" id="IPR036236">
    <property type="entry name" value="Znf_C2H2_sf"/>
</dbReference>
<feature type="compositionally biased region" description="Basic and acidic residues" evidence="7">
    <location>
        <begin position="228"/>
        <end position="245"/>
    </location>
</feature>
<dbReference type="AlphaFoldDB" id="A0A0C9ZS77"/>
<keyword evidence="3" id="KW-0863">Zinc-finger</keyword>
<organism evidence="8 9">
    <name type="scientific">Pisolithus microcarpus 441</name>
    <dbReference type="NCBI Taxonomy" id="765257"/>
    <lineage>
        <taxon>Eukaryota</taxon>
        <taxon>Fungi</taxon>
        <taxon>Dikarya</taxon>
        <taxon>Basidiomycota</taxon>
        <taxon>Agaricomycotina</taxon>
        <taxon>Agaricomycetes</taxon>
        <taxon>Agaricomycetidae</taxon>
        <taxon>Boletales</taxon>
        <taxon>Sclerodermatineae</taxon>
        <taxon>Pisolithaceae</taxon>
        <taxon>Pisolithus</taxon>
    </lineage>
</organism>